<evidence type="ECO:0000313" key="1">
    <source>
        <dbReference type="EMBL" id="GFX90719.1"/>
    </source>
</evidence>
<comment type="caution">
    <text evidence="1">The sequence shown here is derived from an EMBL/GenBank/DDBJ whole genome shotgun (WGS) entry which is preliminary data.</text>
</comment>
<proteinExistence type="predicted"/>
<reference evidence="1" key="1">
    <citation type="submission" date="2020-08" db="EMBL/GenBank/DDBJ databases">
        <title>Multicomponent nature underlies the extraordinary mechanical properties of spider dragline silk.</title>
        <authorList>
            <person name="Kono N."/>
            <person name="Nakamura H."/>
            <person name="Mori M."/>
            <person name="Yoshida Y."/>
            <person name="Ohtoshi R."/>
            <person name="Malay A.D."/>
            <person name="Moran D.A.P."/>
            <person name="Tomita M."/>
            <person name="Numata K."/>
            <person name="Arakawa K."/>
        </authorList>
    </citation>
    <scope>NUCLEOTIDE SEQUENCE</scope>
</reference>
<gene>
    <name evidence="1" type="ORF">TNCV_3195371</name>
</gene>
<protein>
    <submittedName>
        <fullName evidence="1">Uncharacterized protein</fullName>
    </submittedName>
</protein>
<evidence type="ECO:0000313" key="2">
    <source>
        <dbReference type="Proteomes" id="UP000887159"/>
    </source>
</evidence>
<accession>A0A8X6V2F9</accession>
<organism evidence="1 2">
    <name type="scientific">Trichonephila clavipes</name>
    <name type="common">Golden silk orbweaver</name>
    <name type="synonym">Nephila clavipes</name>
    <dbReference type="NCBI Taxonomy" id="2585209"/>
    <lineage>
        <taxon>Eukaryota</taxon>
        <taxon>Metazoa</taxon>
        <taxon>Ecdysozoa</taxon>
        <taxon>Arthropoda</taxon>
        <taxon>Chelicerata</taxon>
        <taxon>Arachnida</taxon>
        <taxon>Araneae</taxon>
        <taxon>Araneomorphae</taxon>
        <taxon>Entelegynae</taxon>
        <taxon>Araneoidea</taxon>
        <taxon>Nephilidae</taxon>
        <taxon>Trichonephila</taxon>
    </lineage>
</organism>
<sequence>MGEDYRPSRRWIFLSRNRSSCAAEQFYSDASLEAVDLRAPNNSKNWKWTTALDDRHLLLMAVNDRTASYRQLAVRWLTCTNVGFVNSSTSAVPWIACRGAFIQEPSNGKPSTVASAMGS</sequence>
<dbReference type="AlphaFoldDB" id="A0A8X6V2F9"/>
<dbReference type="Proteomes" id="UP000887159">
    <property type="component" value="Unassembled WGS sequence"/>
</dbReference>
<dbReference type="EMBL" id="BMAU01021103">
    <property type="protein sequence ID" value="GFX90719.1"/>
    <property type="molecule type" value="Genomic_DNA"/>
</dbReference>
<name>A0A8X6V2F9_TRICX</name>
<keyword evidence="2" id="KW-1185">Reference proteome</keyword>